<comment type="similarity">
    <text evidence="1 3">Belongs to the short-chain dehydrogenases/reductases (SDR) family.</text>
</comment>
<evidence type="ECO:0000313" key="4">
    <source>
        <dbReference type="EMBL" id="MBJ3777507.1"/>
    </source>
</evidence>
<dbReference type="PRINTS" id="PR00081">
    <property type="entry name" value="GDHRDH"/>
</dbReference>
<organism evidence="4 5">
    <name type="scientific">Acuticoccus mangrovi</name>
    <dbReference type="NCBI Taxonomy" id="2796142"/>
    <lineage>
        <taxon>Bacteria</taxon>
        <taxon>Pseudomonadati</taxon>
        <taxon>Pseudomonadota</taxon>
        <taxon>Alphaproteobacteria</taxon>
        <taxon>Hyphomicrobiales</taxon>
        <taxon>Amorphaceae</taxon>
        <taxon>Acuticoccus</taxon>
    </lineage>
</organism>
<dbReference type="PANTHER" id="PTHR43976:SF16">
    <property type="entry name" value="SHORT-CHAIN DEHYDROGENASE_REDUCTASE FAMILY PROTEIN"/>
    <property type="match status" value="1"/>
</dbReference>
<dbReference type="Proteomes" id="UP000609531">
    <property type="component" value="Unassembled WGS sequence"/>
</dbReference>
<protein>
    <submittedName>
        <fullName evidence="4">SDR family NAD(P)-dependent oxidoreductase</fullName>
    </submittedName>
</protein>
<dbReference type="Gene3D" id="3.40.50.720">
    <property type="entry name" value="NAD(P)-binding Rossmann-like Domain"/>
    <property type="match status" value="1"/>
</dbReference>
<dbReference type="InterPro" id="IPR036291">
    <property type="entry name" value="NAD(P)-bd_dom_sf"/>
</dbReference>
<dbReference type="InterPro" id="IPR002347">
    <property type="entry name" value="SDR_fam"/>
</dbReference>
<dbReference type="PANTHER" id="PTHR43976">
    <property type="entry name" value="SHORT CHAIN DEHYDROGENASE"/>
    <property type="match status" value="1"/>
</dbReference>
<keyword evidence="2" id="KW-0560">Oxidoreductase</keyword>
<keyword evidence="5" id="KW-1185">Reference proteome</keyword>
<dbReference type="AlphaFoldDB" id="A0A934MEG9"/>
<dbReference type="Pfam" id="PF00106">
    <property type="entry name" value="adh_short"/>
    <property type="match status" value="1"/>
</dbReference>
<comment type="caution">
    <text evidence="4">The sequence shown here is derived from an EMBL/GenBank/DDBJ whole genome shotgun (WGS) entry which is preliminary data.</text>
</comment>
<evidence type="ECO:0000256" key="2">
    <source>
        <dbReference type="ARBA" id="ARBA00023002"/>
    </source>
</evidence>
<accession>A0A934MEG9</accession>
<evidence type="ECO:0000313" key="5">
    <source>
        <dbReference type="Proteomes" id="UP000609531"/>
    </source>
</evidence>
<gene>
    <name evidence="4" type="ORF">JCR33_17495</name>
</gene>
<dbReference type="InterPro" id="IPR051911">
    <property type="entry name" value="SDR_oxidoreductase"/>
</dbReference>
<dbReference type="SUPFAM" id="SSF51735">
    <property type="entry name" value="NAD(P)-binding Rossmann-fold domains"/>
    <property type="match status" value="1"/>
</dbReference>
<reference evidence="4" key="1">
    <citation type="submission" date="2020-12" db="EMBL/GenBank/DDBJ databases">
        <title>Bacterial taxonomy.</title>
        <authorList>
            <person name="Pan X."/>
        </authorList>
    </citation>
    <scope>NUCLEOTIDE SEQUENCE</scope>
    <source>
        <strain evidence="4">B2012</strain>
    </source>
</reference>
<dbReference type="PRINTS" id="PR00080">
    <property type="entry name" value="SDRFAMILY"/>
</dbReference>
<name>A0A934MEG9_9HYPH</name>
<proteinExistence type="inferred from homology"/>
<dbReference type="EMBL" id="JAEKJA010000017">
    <property type="protein sequence ID" value="MBJ3777507.1"/>
    <property type="molecule type" value="Genomic_DNA"/>
</dbReference>
<sequence length="263" mass="27360">MAIVDAALTAGHTVVATARDVSALEATYGHRDGVAFLSLDVTDATAAQGAVEFATSRFGRVDVLVNCAGISRLAAAEDATLDDIRGQIDVNFFGSMNLTKAVLPLFREQGSGHILQISSVGDRLAGAGMSGYQASKWAITAFSLAVAAEVAPLGVKVTVVEPGAMRLPGAPSSMVIGEISPPYEPTVGARARRKPPEGSASLPSTVADLLIRVVDMPEPPLRLLVGRDAVEAAQRAADSLAEMDQRWRTLSLLDVAPGRSGDK</sequence>
<evidence type="ECO:0000256" key="3">
    <source>
        <dbReference type="RuleBase" id="RU000363"/>
    </source>
</evidence>
<evidence type="ECO:0000256" key="1">
    <source>
        <dbReference type="ARBA" id="ARBA00006484"/>
    </source>
</evidence>
<dbReference type="GO" id="GO:0016491">
    <property type="term" value="F:oxidoreductase activity"/>
    <property type="evidence" value="ECO:0007669"/>
    <property type="project" value="UniProtKB-KW"/>
</dbReference>